<reference evidence="1 2" key="1">
    <citation type="submission" date="2020-09" db="EMBL/GenBank/DDBJ databases">
        <title>De no assembly of potato wild relative species, Solanum commersonii.</title>
        <authorList>
            <person name="Cho K."/>
        </authorList>
    </citation>
    <scope>NUCLEOTIDE SEQUENCE [LARGE SCALE GENOMIC DNA]</scope>
    <source>
        <strain evidence="1">LZ3.2</strain>
        <tissue evidence="1">Leaf</tissue>
    </source>
</reference>
<evidence type="ECO:0000313" key="2">
    <source>
        <dbReference type="Proteomes" id="UP000824120"/>
    </source>
</evidence>
<dbReference type="Proteomes" id="UP000824120">
    <property type="component" value="Chromosome 5"/>
</dbReference>
<gene>
    <name evidence="1" type="ORF">H5410_026161</name>
</gene>
<organism evidence="1 2">
    <name type="scientific">Solanum commersonii</name>
    <name type="common">Commerson's wild potato</name>
    <name type="synonym">Commerson's nightshade</name>
    <dbReference type="NCBI Taxonomy" id="4109"/>
    <lineage>
        <taxon>Eukaryota</taxon>
        <taxon>Viridiplantae</taxon>
        <taxon>Streptophyta</taxon>
        <taxon>Embryophyta</taxon>
        <taxon>Tracheophyta</taxon>
        <taxon>Spermatophyta</taxon>
        <taxon>Magnoliopsida</taxon>
        <taxon>eudicotyledons</taxon>
        <taxon>Gunneridae</taxon>
        <taxon>Pentapetalae</taxon>
        <taxon>asterids</taxon>
        <taxon>lamiids</taxon>
        <taxon>Solanales</taxon>
        <taxon>Solanaceae</taxon>
        <taxon>Solanoideae</taxon>
        <taxon>Solaneae</taxon>
        <taxon>Solanum</taxon>
    </lineage>
</organism>
<proteinExistence type="predicted"/>
<comment type="caution">
    <text evidence="1">The sequence shown here is derived from an EMBL/GenBank/DDBJ whole genome shotgun (WGS) entry which is preliminary data.</text>
</comment>
<keyword evidence="2" id="KW-1185">Reference proteome</keyword>
<protein>
    <submittedName>
        <fullName evidence="1">Uncharacterized protein</fullName>
    </submittedName>
</protein>
<sequence>MIIGHWSIRDEVNVATLSGASVEVPRFGTDLARSKPCFGDRSLPHWLRVPVDISHPRSGRFLYGPLRSLLGPSICRSLTTEMGHCA</sequence>
<name>A0A9J5YXW1_SOLCO</name>
<dbReference type="AlphaFoldDB" id="A0A9J5YXW1"/>
<dbReference type="EMBL" id="JACXVP010000005">
    <property type="protein sequence ID" value="KAG5604669.1"/>
    <property type="molecule type" value="Genomic_DNA"/>
</dbReference>
<evidence type="ECO:0000313" key="1">
    <source>
        <dbReference type="EMBL" id="KAG5604669.1"/>
    </source>
</evidence>
<accession>A0A9J5YXW1</accession>